<dbReference type="Gene3D" id="2.60.120.430">
    <property type="entry name" value="Galactose-binding lectin"/>
    <property type="match status" value="1"/>
</dbReference>
<dbReference type="Gene3D" id="3.80.10.10">
    <property type="entry name" value="Ribonuclease Inhibitor"/>
    <property type="match status" value="3"/>
</dbReference>
<feature type="domain" description="Protein kinase" evidence="22">
    <location>
        <begin position="671"/>
        <end position="953"/>
    </location>
</feature>
<dbReference type="PANTHER" id="PTHR48006:SF60">
    <property type="entry name" value="PROTEIN KINASE DOMAIN-CONTAINING PROTEIN"/>
    <property type="match status" value="1"/>
</dbReference>
<dbReference type="CDD" id="cd21699">
    <property type="entry name" value="JMTM_APP_like"/>
    <property type="match status" value="1"/>
</dbReference>
<dbReference type="Gene3D" id="3.30.200.20">
    <property type="entry name" value="Phosphorylase Kinase, domain 1"/>
    <property type="match status" value="1"/>
</dbReference>
<protein>
    <recommendedName>
        <fullName evidence="2">non-specific serine/threonine protein kinase</fullName>
        <ecNumber evidence="2">2.7.11.1</ecNumber>
    </recommendedName>
</protein>
<dbReference type="FunFam" id="3.30.200.20:FF:000217">
    <property type="entry name" value="probable LRR receptor-like serine/threonine-protein kinase At1g53430"/>
    <property type="match status" value="1"/>
</dbReference>
<dbReference type="InterPro" id="IPR008271">
    <property type="entry name" value="Ser/Thr_kinase_AS"/>
</dbReference>
<dbReference type="InterPro" id="IPR011009">
    <property type="entry name" value="Kinase-like_dom_sf"/>
</dbReference>
<keyword evidence="3" id="KW-0723">Serine/threonine-protein kinase</keyword>
<evidence type="ECO:0000256" key="13">
    <source>
        <dbReference type="ARBA" id="ARBA00022989"/>
    </source>
</evidence>
<dbReference type="InterPro" id="IPR001611">
    <property type="entry name" value="Leu-rich_rpt"/>
</dbReference>
<evidence type="ECO:0000256" key="16">
    <source>
        <dbReference type="ARBA" id="ARBA00023180"/>
    </source>
</evidence>
<feature type="chain" id="PRO_5042831187" description="non-specific serine/threonine protein kinase" evidence="21">
    <location>
        <begin position="35"/>
        <end position="1025"/>
    </location>
</feature>
<evidence type="ECO:0000313" key="23">
    <source>
        <dbReference type="EMBL" id="KAK7401757.1"/>
    </source>
</evidence>
<dbReference type="PANTHER" id="PTHR48006">
    <property type="entry name" value="LEUCINE-RICH REPEAT-CONTAINING PROTEIN DDB_G0281931-RELATED"/>
    <property type="match status" value="1"/>
</dbReference>
<dbReference type="Proteomes" id="UP001386955">
    <property type="component" value="Unassembled WGS sequence"/>
</dbReference>
<evidence type="ECO:0000256" key="21">
    <source>
        <dbReference type="SAM" id="SignalP"/>
    </source>
</evidence>
<proteinExistence type="predicted"/>
<dbReference type="EC" id="2.7.11.1" evidence="2"/>
<evidence type="ECO:0000256" key="6">
    <source>
        <dbReference type="ARBA" id="ARBA00022679"/>
    </source>
</evidence>
<keyword evidence="24" id="KW-1185">Reference proteome</keyword>
<dbReference type="PROSITE" id="PS00108">
    <property type="entry name" value="PROTEIN_KINASE_ST"/>
    <property type="match status" value="1"/>
</dbReference>
<evidence type="ECO:0000256" key="19">
    <source>
        <dbReference type="SAM" id="MobiDB-lite"/>
    </source>
</evidence>
<dbReference type="PROSITE" id="PS50011">
    <property type="entry name" value="PROTEIN_KINASE_DOM"/>
    <property type="match status" value="1"/>
</dbReference>
<dbReference type="InterPro" id="IPR021720">
    <property type="entry name" value="Malectin_dom"/>
</dbReference>
<dbReference type="EMBL" id="JAYMYS010000003">
    <property type="protein sequence ID" value="KAK7401757.1"/>
    <property type="molecule type" value="Genomic_DNA"/>
</dbReference>
<dbReference type="Pfam" id="PF07714">
    <property type="entry name" value="PK_Tyr_Ser-Thr"/>
    <property type="match status" value="1"/>
</dbReference>
<evidence type="ECO:0000256" key="15">
    <source>
        <dbReference type="ARBA" id="ARBA00023170"/>
    </source>
</evidence>
<evidence type="ECO:0000259" key="22">
    <source>
        <dbReference type="PROSITE" id="PS50011"/>
    </source>
</evidence>
<dbReference type="FunFam" id="3.80.10.10:FF:000916">
    <property type="entry name" value="Probable LRR receptor-like serine/threonine-protein kinase At1g53440"/>
    <property type="match status" value="1"/>
</dbReference>
<evidence type="ECO:0000256" key="8">
    <source>
        <dbReference type="ARBA" id="ARBA00022729"/>
    </source>
</evidence>
<dbReference type="SMART" id="SM00369">
    <property type="entry name" value="LRR_TYP"/>
    <property type="match status" value="4"/>
</dbReference>
<evidence type="ECO:0000256" key="2">
    <source>
        <dbReference type="ARBA" id="ARBA00012513"/>
    </source>
</evidence>
<feature type="signal peptide" evidence="21">
    <location>
        <begin position="1"/>
        <end position="34"/>
    </location>
</feature>
<keyword evidence="8 21" id="KW-0732">Signal</keyword>
<reference evidence="23 24" key="1">
    <citation type="submission" date="2024-01" db="EMBL/GenBank/DDBJ databases">
        <title>The genomes of 5 underutilized Papilionoideae crops provide insights into root nodulation and disease resistanc.</title>
        <authorList>
            <person name="Jiang F."/>
        </authorList>
    </citation>
    <scope>NUCLEOTIDE SEQUENCE [LARGE SCALE GENOMIC DNA]</scope>
    <source>
        <strain evidence="23">DUOXIRENSHENG_FW03</strain>
        <tissue evidence="23">Leaves</tissue>
    </source>
</reference>
<keyword evidence="12" id="KW-0067">ATP-binding</keyword>
<keyword evidence="11" id="KW-0418">Kinase</keyword>
<dbReference type="FunFam" id="1.10.510.10:FF:000044">
    <property type="entry name" value="Putative LRR receptor-like serine/threonine-protein kinase"/>
    <property type="match status" value="1"/>
</dbReference>
<evidence type="ECO:0000256" key="11">
    <source>
        <dbReference type="ARBA" id="ARBA00022777"/>
    </source>
</evidence>
<accession>A0AAN9SPF3</accession>
<organism evidence="23 24">
    <name type="scientific">Psophocarpus tetragonolobus</name>
    <name type="common">Winged bean</name>
    <name type="synonym">Dolichos tetragonolobus</name>
    <dbReference type="NCBI Taxonomy" id="3891"/>
    <lineage>
        <taxon>Eukaryota</taxon>
        <taxon>Viridiplantae</taxon>
        <taxon>Streptophyta</taxon>
        <taxon>Embryophyta</taxon>
        <taxon>Tracheophyta</taxon>
        <taxon>Spermatophyta</taxon>
        <taxon>Magnoliopsida</taxon>
        <taxon>eudicotyledons</taxon>
        <taxon>Gunneridae</taxon>
        <taxon>Pentapetalae</taxon>
        <taxon>rosids</taxon>
        <taxon>fabids</taxon>
        <taxon>Fabales</taxon>
        <taxon>Fabaceae</taxon>
        <taxon>Papilionoideae</taxon>
        <taxon>50 kb inversion clade</taxon>
        <taxon>NPAAA clade</taxon>
        <taxon>indigoferoid/millettioid clade</taxon>
        <taxon>Phaseoleae</taxon>
        <taxon>Psophocarpus</taxon>
    </lineage>
</organism>
<comment type="caution">
    <text evidence="23">The sequence shown here is derived from an EMBL/GenBank/DDBJ whole genome shotgun (WGS) entry which is preliminary data.</text>
</comment>
<dbReference type="GO" id="GO:0005524">
    <property type="term" value="F:ATP binding"/>
    <property type="evidence" value="ECO:0007669"/>
    <property type="project" value="UniProtKB-KW"/>
</dbReference>
<evidence type="ECO:0000256" key="12">
    <source>
        <dbReference type="ARBA" id="ARBA00022840"/>
    </source>
</evidence>
<comment type="catalytic activity">
    <reaction evidence="17">
        <text>L-threonyl-[protein] + ATP = O-phospho-L-threonyl-[protein] + ADP + H(+)</text>
        <dbReference type="Rhea" id="RHEA:46608"/>
        <dbReference type="Rhea" id="RHEA-COMP:11060"/>
        <dbReference type="Rhea" id="RHEA-COMP:11605"/>
        <dbReference type="ChEBI" id="CHEBI:15378"/>
        <dbReference type="ChEBI" id="CHEBI:30013"/>
        <dbReference type="ChEBI" id="CHEBI:30616"/>
        <dbReference type="ChEBI" id="CHEBI:61977"/>
        <dbReference type="ChEBI" id="CHEBI:456216"/>
        <dbReference type="EC" id="2.7.11.1"/>
    </reaction>
</comment>
<comment type="subcellular location">
    <subcellularLocation>
        <location evidence="1">Membrane</location>
        <topology evidence="1">Single-pass type I membrane protein</topology>
    </subcellularLocation>
</comment>
<keyword evidence="7 20" id="KW-0812">Transmembrane</keyword>
<dbReference type="CDD" id="cd14066">
    <property type="entry name" value="STKc_IRAK"/>
    <property type="match status" value="1"/>
</dbReference>
<feature type="region of interest" description="Disordered" evidence="19">
    <location>
        <begin position="980"/>
        <end position="1004"/>
    </location>
</feature>
<feature type="transmembrane region" description="Helical" evidence="20">
    <location>
        <begin position="611"/>
        <end position="636"/>
    </location>
</feature>
<evidence type="ECO:0000256" key="3">
    <source>
        <dbReference type="ARBA" id="ARBA00022527"/>
    </source>
</evidence>
<evidence type="ECO:0000256" key="18">
    <source>
        <dbReference type="ARBA" id="ARBA00048679"/>
    </source>
</evidence>
<dbReference type="Gene3D" id="1.10.510.10">
    <property type="entry name" value="Transferase(Phosphotransferase) domain 1"/>
    <property type="match status" value="1"/>
</dbReference>
<evidence type="ECO:0000256" key="17">
    <source>
        <dbReference type="ARBA" id="ARBA00047899"/>
    </source>
</evidence>
<keyword evidence="10" id="KW-0547">Nucleotide-binding</keyword>
<dbReference type="GO" id="GO:0016020">
    <property type="term" value="C:membrane"/>
    <property type="evidence" value="ECO:0007669"/>
    <property type="project" value="UniProtKB-SubCell"/>
</dbReference>
<evidence type="ECO:0000256" key="7">
    <source>
        <dbReference type="ARBA" id="ARBA00022692"/>
    </source>
</evidence>
<evidence type="ECO:0000256" key="10">
    <source>
        <dbReference type="ARBA" id="ARBA00022741"/>
    </source>
</evidence>
<evidence type="ECO:0000256" key="5">
    <source>
        <dbReference type="ARBA" id="ARBA00022614"/>
    </source>
</evidence>
<dbReference type="InterPro" id="IPR032675">
    <property type="entry name" value="LRR_dom_sf"/>
</dbReference>
<dbReference type="SUPFAM" id="SSF56112">
    <property type="entry name" value="Protein kinase-like (PK-like)"/>
    <property type="match status" value="1"/>
</dbReference>
<dbReference type="InterPro" id="IPR003591">
    <property type="entry name" value="Leu-rich_rpt_typical-subtyp"/>
</dbReference>
<evidence type="ECO:0000256" key="4">
    <source>
        <dbReference type="ARBA" id="ARBA00022553"/>
    </source>
</evidence>
<keyword evidence="14 20" id="KW-0472">Membrane</keyword>
<evidence type="ECO:0000256" key="14">
    <source>
        <dbReference type="ARBA" id="ARBA00023136"/>
    </source>
</evidence>
<keyword evidence="5" id="KW-0433">Leucine-rich repeat</keyword>
<keyword evidence="15" id="KW-0675">Receptor</keyword>
<dbReference type="InterPro" id="IPR051824">
    <property type="entry name" value="LRR_Rcpt-Like_S/T_Kinase"/>
</dbReference>
<keyword evidence="13 20" id="KW-1133">Transmembrane helix</keyword>
<gene>
    <name evidence="23" type="ORF">VNO78_13486</name>
</gene>
<name>A0AAN9SPF3_PSOTE</name>
<dbReference type="InterPro" id="IPR001245">
    <property type="entry name" value="Ser-Thr/Tyr_kinase_cat_dom"/>
</dbReference>
<dbReference type="Pfam" id="PF00560">
    <property type="entry name" value="LRR_1"/>
    <property type="match status" value="1"/>
</dbReference>
<keyword evidence="16" id="KW-0325">Glycoprotein</keyword>
<dbReference type="FunFam" id="2.60.120.430:FF:000004">
    <property type="entry name" value="Putative leucine-rich repeat receptor-like serine/threonine-protein kinase"/>
    <property type="match status" value="1"/>
</dbReference>
<keyword evidence="9" id="KW-0677">Repeat</keyword>
<dbReference type="Pfam" id="PF11721">
    <property type="entry name" value="Malectin"/>
    <property type="match status" value="1"/>
</dbReference>
<dbReference type="GO" id="GO:0004674">
    <property type="term" value="F:protein serine/threonine kinase activity"/>
    <property type="evidence" value="ECO:0007669"/>
    <property type="project" value="UniProtKB-KW"/>
</dbReference>
<dbReference type="AlphaFoldDB" id="A0AAN9SPF3"/>
<dbReference type="SUPFAM" id="SSF52058">
    <property type="entry name" value="L domain-like"/>
    <property type="match status" value="1"/>
</dbReference>
<dbReference type="InterPro" id="IPR000719">
    <property type="entry name" value="Prot_kinase_dom"/>
</dbReference>
<dbReference type="FunFam" id="3.80.10.10:FF:001022">
    <property type="entry name" value="Probable LRR receptor-like serine/threonine-protein kinase At1g53420"/>
    <property type="match status" value="1"/>
</dbReference>
<evidence type="ECO:0000256" key="9">
    <source>
        <dbReference type="ARBA" id="ARBA00022737"/>
    </source>
</evidence>
<comment type="catalytic activity">
    <reaction evidence="18">
        <text>L-seryl-[protein] + ATP = O-phospho-L-seryl-[protein] + ADP + H(+)</text>
        <dbReference type="Rhea" id="RHEA:17989"/>
        <dbReference type="Rhea" id="RHEA-COMP:9863"/>
        <dbReference type="Rhea" id="RHEA-COMP:11604"/>
        <dbReference type="ChEBI" id="CHEBI:15378"/>
        <dbReference type="ChEBI" id="CHEBI:29999"/>
        <dbReference type="ChEBI" id="CHEBI:30616"/>
        <dbReference type="ChEBI" id="CHEBI:83421"/>
        <dbReference type="ChEBI" id="CHEBI:456216"/>
        <dbReference type="EC" id="2.7.11.1"/>
    </reaction>
</comment>
<dbReference type="SMART" id="SM00220">
    <property type="entry name" value="S_TKc"/>
    <property type="match status" value="1"/>
</dbReference>
<evidence type="ECO:0000313" key="24">
    <source>
        <dbReference type="Proteomes" id="UP001386955"/>
    </source>
</evidence>
<keyword evidence="6" id="KW-0808">Transferase</keyword>
<evidence type="ECO:0000256" key="1">
    <source>
        <dbReference type="ARBA" id="ARBA00004479"/>
    </source>
</evidence>
<evidence type="ECO:0000256" key="20">
    <source>
        <dbReference type="SAM" id="Phobius"/>
    </source>
</evidence>
<dbReference type="Pfam" id="PF13855">
    <property type="entry name" value="LRR_8"/>
    <property type="match status" value="2"/>
</dbReference>
<keyword evidence="4" id="KW-0597">Phosphoprotein</keyword>
<sequence length="1025" mass="113054">MIRFVMSSSSKNVSISFICVFLALNCFQHFGSNAQLIPQNEVKLLQAISDKVENLNWKITQRSCNGDAGFDNKHISRDQDQITRNVTCNCSSNNNTICHVTMIVLKGVNITGAIPDEFGNLTRLELLDLTRNYFNGSIPKSLGRLSSLVTLSLLGNQLTGSIPSEIGDMASLQEINLEDNQLDGPLPASLGKLRNLKRILFSANNFTGTIPETYGNLKNLNQFRIDGSRISGKIPSFIGNWTKLDRLDLQGTSLEGPIPSVISTLTKLEELRISDLKGPTMTFPNLKNLKNLQRLELRNCLITGTIPNDFGGMQSLKTLDLSSNMLTGSIPESFQDLGKINYLFLTNNSLSGRIPDWILNTKQNIDLSLNNFTETSAQSCQILDVNLASSLSPSANTSLSCLKRDQPCSGKPRFHSMFVNCGGPETKFDGNEYEADLSLRGISNYVSSDDGNWAYSSTGVFLGNEKADYVATNQFSLHINGPDYYRTARMAPLYLNYYGLCMMNGNYNVKLHFAEIAFSDDHSYSSLGKRIFDVSIQGFKYLKDFNIVKEAGGVGKGITREFDVNVVDNTLEINLSWAGKGTNAIPIRGVYGPLISAITVTPNFKVPSNGLSAGAIFGIVIGGLCMLVILILVSLWMMGFICGKDEPDQELLGLKTGYFSLRQIKAATDNFNPANKIGEGGFGPVYKGILSDGAVIAVKQLSSKSKQGNREFINEIGMISALQHPNLVKLYGCCIEGNQLLLIYEYMENNSLAGALFGKEQDRMHLDWPRRMKICVGIAKGLAYLHEESRLKIVHRDIKATNVLLDKHLNAKISDFGLAKLDEEENTHISTRIAGTIGYMAPEYAMRGYLTDKADVYSFGVVALEIVSGKSNTNYRPKEEFVYLLDWAYVLQEQGNLLELVDPSLCSRYSSEEAMRMMQIALLCTNPSPTLRPPMSSVVSMLEGKTPVQAPIIKRDGSAAEDVRFKAFELLSQDSQTQVSSAFSQDSMEQRSKSLGGPWLDSSLSLPSRIDYSSTNQLIRSSNDE</sequence>